<dbReference type="InterPro" id="IPR032465">
    <property type="entry name" value="ACMSD"/>
</dbReference>
<dbReference type="GO" id="GO:0016787">
    <property type="term" value="F:hydrolase activity"/>
    <property type="evidence" value="ECO:0007669"/>
    <property type="project" value="UniProtKB-KW"/>
</dbReference>
<reference evidence="3 4" key="1">
    <citation type="submission" date="2019-12" db="EMBL/GenBank/DDBJ databases">
        <authorList>
            <person name="Feng G."/>
            <person name="Zhu H."/>
        </authorList>
    </citation>
    <scope>NUCLEOTIDE SEQUENCE [LARGE SCALE GENOMIC DNA]</scope>
    <source>
        <strain evidence="3 4">FGD1</strain>
    </source>
</reference>
<keyword evidence="1" id="KW-0456">Lyase</keyword>
<comment type="caution">
    <text evidence="3">The sequence shown here is derived from an EMBL/GenBank/DDBJ whole genome shotgun (WGS) entry which is preliminary data.</text>
</comment>
<evidence type="ECO:0000259" key="2">
    <source>
        <dbReference type="Pfam" id="PF04909"/>
    </source>
</evidence>
<name>A0A7X4GHR7_9SPHN</name>
<organism evidence="3 4">
    <name type="scientific">Novosphingobium silvae</name>
    <dbReference type="NCBI Taxonomy" id="2692619"/>
    <lineage>
        <taxon>Bacteria</taxon>
        <taxon>Pseudomonadati</taxon>
        <taxon>Pseudomonadota</taxon>
        <taxon>Alphaproteobacteria</taxon>
        <taxon>Sphingomonadales</taxon>
        <taxon>Sphingomonadaceae</taxon>
        <taxon>Novosphingobium</taxon>
    </lineage>
</organism>
<dbReference type="InterPro" id="IPR006680">
    <property type="entry name" value="Amidohydro-rel"/>
</dbReference>
<sequence>MADADSDAGERAQSARKYWSAEGYTDGGVIREVDYASQSGGLHPMFEGIKIVDTDTHITEAPDLFTSRATGEWKAKMPRVERIDGTDRWFVGDRDFGTLGGNVIRADNNKLLGRLAFPKLEQAHPGGHEMKARLQAMDDMGVYAQICFQNSGVTQAGALMSLGDPELALRVVQIYNDASAEFQEASGQRIFNMAHLPFWDQKALETEARRCHEIGLKGFVLPDTPERVGVPSFNHDYWTPFLEMCDATGMPLNFHLNAAIDPNTLTWEGFKFEQTLSVVATMFSIGNAATLGNWMVSGRLDRHPGLKIGLIESGAGWVPFAVEALEHQFREMLPIMRDVLRKQPWDYFRDHFFCTFWFEKIAPKYLLEIIGIDNVMFETDFPHPTSLYPGVQEHLKDVLGGYSHEVRKKVLQDNAVRLYNLPF</sequence>
<feature type="domain" description="Amidohydrolase-related" evidence="2">
    <location>
        <begin position="122"/>
        <end position="421"/>
    </location>
</feature>
<accession>A0A7X4GHR7</accession>
<dbReference type="GO" id="GO:0019748">
    <property type="term" value="P:secondary metabolic process"/>
    <property type="evidence" value="ECO:0007669"/>
    <property type="project" value="TreeGrafter"/>
</dbReference>
<dbReference type="GO" id="GO:0005737">
    <property type="term" value="C:cytoplasm"/>
    <property type="evidence" value="ECO:0007669"/>
    <property type="project" value="TreeGrafter"/>
</dbReference>
<dbReference type="PANTHER" id="PTHR21240">
    <property type="entry name" value="2-AMINO-3-CARBOXYLMUCONATE-6-SEMIALDEHYDE DECARBOXYLASE"/>
    <property type="match status" value="1"/>
</dbReference>
<evidence type="ECO:0000256" key="1">
    <source>
        <dbReference type="ARBA" id="ARBA00023239"/>
    </source>
</evidence>
<gene>
    <name evidence="3" type="ORF">GR702_11955</name>
</gene>
<dbReference type="Pfam" id="PF04909">
    <property type="entry name" value="Amidohydro_2"/>
    <property type="match status" value="1"/>
</dbReference>
<keyword evidence="3" id="KW-0378">Hydrolase</keyword>
<dbReference type="PANTHER" id="PTHR21240:SF28">
    <property type="entry name" value="ISO-OROTATE DECARBOXYLASE (EUROFUNG)"/>
    <property type="match status" value="1"/>
</dbReference>
<dbReference type="Proteomes" id="UP000465810">
    <property type="component" value="Unassembled WGS sequence"/>
</dbReference>
<dbReference type="EMBL" id="WVTD01000008">
    <property type="protein sequence ID" value="MYL98479.1"/>
    <property type="molecule type" value="Genomic_DNA"/>
</dbReference>
<keyword evidence="4" id="KW-1185">Reference proteome</keyword>
<evidence type="ECO:0000313" key="3">
    <source>
        <dbReference type="EMBL" id="MYL98479.1"/>
    </source>
</evidence>
<dbReference type="RefSeq" id="WP_160986123.1">
    <property type="nucleotide sequence ID" value="NZ_WVTD01000008.1"/>
</dbReference>
<dbReference type="Gene3D" id="3.20.20.140">
    <property type="entry name" value="Metal-dependent hydrolases"/>
    <property type="match status" value="1"/>
</dbReference>
<dbReference type="SUPFAM" id="SSF51556">
    <property type="entry name" value="Metallo-dependent hydrolases"/>
    <property type="match status" value="1"/>
</dbReference>
<dbReference type="GO" id="GO:0016831">
    <property type="term" value="F:carboxy-lyase activity"/>
    <property type="evidence" value="ECO:0007669"/>
    <property type="project" value="InterPro"/>
</dbReference>
<evidence type="ECO:0000313" key="4">
    <source>
        <dbReference type="Proteomes" id="UP000465810"/>
    </source>
</evidence>
<proteinExistence type="predicted"/>
<dbReference type="InterPro" id="IPR032466">
    <property type="entry name" value="Metal_Hydrolase"/>
</dbReference>
<dbReference type="AlphaFoldDB" id="A0A7X4GHR7"/>
<protein>
    <submittedName>
        <fullName evidence="3">Amidohydrolase family protein</fullName>
    </submittedName>
</protein>